<protein>
    <submittedName>
        <fullName evidence="1">Uncharacterized protein</fullName>
    </submittedName>
</protein>
<name>A0ACC2FAK0_DALPE</name>
<proteinExistence type="predicted"/>
<comment type="caution">
    <text evidence="1">The sequence shown here is derived from an EMBL/GenBank/DDBJ whole genome shotgun (WGS) entry which is preliminary data.</text>
</comment>
<evidence type="ECO:0000313" key="2">
    <source>
        <dbReference type="Proteomes" id="UP001157502"/>
    </source>
</evidence>
<reference evidence="1" key="1">
    <citation type="submission" date="2021-05" db="EMBL/GenBank/DDBJ databases">
        <authorList>
            <person name="Pan Q."/>
            <person name="Jouanno E."/>
            <person name="Zahm M."/>
            <person name="Klopp C."/>
            <person name="Cabau C."/>
            <person name="Louis A."/>
            <person name="Berthelot C."/>
            <person name="Parey E."/>
            <person name="Roest Crollius H."/>
            <person name="Montfort J."/>
            <person name="Robinson-Rechavi M."/>
            <person name="Bouchez O."/>
            <person name="Lampietro C."/>
            <person name="Lopez Roques C."/>
            <person name="Donnadieu C."/>
            <person name="Postlethwait J."/>
            <person name="Bobe J."/>
            <person name="Dillon D."/>
            <person name="Chandos A."/>
            <person name="von Hippel F."/>
            <person name="Guiguen Y."/>
        </authorList>
    </citation>
    <scope>NUCLEOTIDE SEQUENCE</scope>
    <source>
        <strain evidence="1">YG-Jan2019</strain>
    </source>
</reference>
<dbReference type="Proteomes" id="UP001157502">
    <property type="component" value="Chromosome 31"/>
</dbReference>
<dbReference type="EMBL" id="CM055758">
    <property type="protein sequence ID" value="KAJ7988405.1"/>
    <property type="molecule type" value="Genomic_DNA"/>
</dbReference>
<gene>
    <name evidence="1" type="ORF">DPEC_G00323200</name>
</gene>
<evidence type="ECO:0000313" key="1">
    <source>
        <dbReference type="EMBL" id="KAJ7988405.1"/>
    </source>
</evidence>
<accession>A0ACC2FAK0</accession>
<keyword evidence="2" id="KW-1185">Reference proteome</keyword>
<sequence>MLLAFQMFSKSNPGSVSEMASCFLDEKTFCQCCQLLLEHSHSICDGWSWHWVKDPDEGYLRKIALGTGKLRTSSNPNQISEQYPQGTGSNQRQERTASLSLHTDDEDDDERYDDDYDAGAVCCMQEGGRSDVIRYEYHVLYSSSYQTPVLYFRASTLEGRSLSLEEVWDGVHPNYMQRLQHGPWDTITQQEHPLLGQSFFVLHPCRTEEFMMPVLQAALEEQRPVNYVVTWLSVVGSVVGLHVPLSYCTEVRPPPPPHTSSRPLKPPDQQTQPD</sequence>
<organism evidence="1 2">
    <name type="scientific">Dallia pectoralis</name>
    <name type="common">Alaska blackfish</name>
    <dbReference type="NCBI Taxonomy" id="75939"/>
    <lineage>
        <taxon>Eukaryota</taxon>
        <taxon>Metazoa</taxon>
        <taxon>Chordata</taxon>
        <taxon>Craniata</taxon>
        <taxon>Vertebrata</taxon>
        <taxon>Euteleostomi</taxon>
        <taxon>Actinopterygii</taxon>
        <taxon>Neopterygii</taxon>
        <taxon>Teleostei</taxon>
        <taxon>Protacanthopterygii</taxon>
        <taxon>Esociformes</taxon>
        <taxon>Umbridae</taxon>
        <taxon>Dallia</taxon>
    </lineage>
</organism>